<evidence type="ECO:0000256" key="3">
    <source>
        <dbReference type="ARBA" id="ARBA00004496"/>
    </source>
</evidence>
<keyword evidence="11" id="KW-0234">DNA repair</keyword>
<dbReference type="GO" id="GO:0032259">
    <property type="term" value="P:methylation"/>
    <property type="evidence" value="ECO:0007669"/>
    <property type="project" value="UniProtKB-KW"/>
</dbReference>
<comment type="subcellular location">
    <subcellularLocation>
        <location evidence="3">Cytoplasm</location>
    </subcellularLocation>
</comment>
<dbReference type="RefSeq" id="WP_068323078.1">
    <property type="nucleotide sequence ID" value="NZ_CP010835.1"/>
</dbReference>
<dbReference type="CDD" id="cd06445">
    <property type="entry name" value="ATase"/>
    <property type="match status" value="1"/>
</dbReference>
<evidence type="ECO:0000259" key="14">
    <source>
        <dbReference type="Pfam" id="PF09153"/>
    </source>
</evidence>
<dbReference type="InterPro" id="IPR036631">
    <property type="entry name" value="MGMT_N_sf"/>
</dbReference>
<evidence type="ECO:0000256" key="5">
    <source>
        <dbReference type="ARBA" id="ARBA00011918"/>
    </source>
</evidence>
<dbReference type="Proteomes" id="UP000070587">
    <property type="component" value="Chromosome"/>
</dbReference>
<dbReference type="STRING" id="1609559.TQ32_07565"/>
<dbReference type="SUPFAM" id="SSF53155">
    <property type="entry name" value="Methylated DNA-protein cysteine methyltransferase domain"/>
    <property type="match status" value="1"/>
</dbReference>
<comment type="catalytic activity">
    <reaction evidence="12">
        <text>a 6-O-methyl-2'-deoxyguanosine in DNA + L-cysteinyl-[protein] = S-methyl-L-cysteinyl-[protein] + a 2'-deoxyguanosine in DNA</text>
        <dbReference type="Rhea" id="RHEA:24000"/>
        <dbReference type="Rhea" id="RHEA-COMP:10131"/>
        <dbReference type="Rhea" id="RHEA-COMP:10132"/>
        <dbReference type="Rhea" id="RHEA-COMP:11367"/>
        <dbReference type="Rhea" id="RHEA-COMP:11368"/>
        <dbReference type="ChEBI" id="CHEBI:29950"/>
        <dbReference type="ChEBI" id="CHEBI:82612"/>
        <dbReference type="ChEBI" id="CHEBI:85445"/>
        <dbReference type="ChEBI" id="CHEBI:85448"/>
        <dbReference type="EC" id="2.1.1.63"/>
    </reaction>
</comment>
<evidence type="ECO:0000256" key="10">
    <source>
        <dbReference type="ARBA" id="ARBA00022763"/>
    </source>
</evidence>
<dbReference type="InterPro" id="IPR036217">
    <property type="entry name" value="MethylDNA_cys_MeTrfase_DNAb"/>
</dbReference>
<dbReference type="Gene3D" id="1.10.10.10">
    <property type="entry name" value="Winged helix-like DNA-binding domain superfamily/Winged helix DNA-binding domain"/>
    <property type="match status" value="1"/>
</dbReference>
<dbReference type="Pfam" id="PF09153">
    <property type="entry name" value="MGMT_N"/>
    <property type="match status" value="1"/>
</dbReference>
<accession>A0A127BAI3</accession>
<dbReference type="InterPro" id="IPR054936">
    <property type="entry name" value="DNA_protcyst_Mta_Thcoc"/>
</dbReference>
<name>A0A127BAI3_9EURY</name>
<dbReference type="PANTHER" id="PTHR46460:SF1">
    <property type="entry name" value="METHYLATED-DNA--PROTEIN-CYSTEINE METHYLTRANSFERASE"/>
    <property type="match status" value="1"/>
</dbReference>
<keyword evidence="9 15" id="KW-0808">Transferase</keyword>
<evidence type="ECO:0000256" key="4">
    <source>
        <dbReference type="ARBA" id="ARBA00008711"/>
    </source>
</evidence>
<dbReference type="PANTHER" id="PTHR46460">
    <property type="entry name" value="METHYLATED-DNA--PROTEIN-CYSTEINE METHYLTRANSFERASE"/>
    <property type="match status" value="1"/>
</dbReference>
<evidence type="ECO:0000256" key="7">
    <source>
        <dbReference type="ARBA" id="ARBA00022490"/>
    </source>
</evidence>
<dbReference type="PATRIC" id="fig|1609559.3.peg.1583"/>
<dbReference type="GO" id="GO:0006281">
    <property type="term" value="P:DNA repair"/>
    <property type="evidence" value="ECO:0007669"/>
    <property type="project" value="UniProtKB-KW"/>
</dbReference>
<evidence type="ECO:0000259" key="13">
    <source>
        <dbReference type="Pfam" id="PF01035"/>
    </source>
</evidence>
<dbReference type="InterPro" id="IPR036388">
    <property type="entry name" value="WH-like_DNA-bd_sf"/>
</dbReference>
<dbReference type="InterPro" id="IPR001497">
    <property type="entry name" value="MethylDNA_cys_MeTrfase_AS"/>
</dbReference>
<comment type="function">
    <text evidence="2">Involved in the cellular defense against the biological effects of O6-methylguanine (O6-MeG) and O4-methylthymine (O4-MeT) in DNA. Repairs the methylated nucleobase in DNA by stoichiometrically transferring the methyl group to a cysteine residue in the enzyme. This is a suicide reaction: the enzyme is irreversibly inactivated.</text>
</comment>
<evidence type="ECO:0000256" key="11">
    <source>
        <dbReference type="ARBA" id="ARBA00023204"/>
    </source>
</evidence>
<reference evidence="16" key="1">
    <citation type="submission" date="2015-02" db="EMBL/GenBank/DDBJ databases">
        <title>Pyrococcus kukulkanii sp. nov., a novel hyperthermophilic archaeon isolated from a deep-sea hydrothermal vent at the Guaymas Basin.</title>
        <authorList>
            <person name="Oger P.M."/>
            <person name="Callac N."/>
            <person name="Jebbar M."/>
            <person name="Godfroy A."/>
        </authorList>
    </citation>
    <scope>NUCLEOTIDE SEQUENCE [LARGE SCALE GENOMIC DNA]</scope>
    <source>
        <strain evidence="16">NCB100</strain>
    </source>
</reference>
<evidence type="ECO:0000256" key="1">
    <source>
        <dbReference type="ARBA" id="ARBA00001286"/>
    </source>
</evidence>
<keyword evidence="7" id="KW-0963">Cytoplasm</keyword>
<sequence length="170" mass="19261">MLSVRKFKIKDKGITIAVIWDKKIDGIAYSLDGNIESSIERLSKFLVKRGVKVNLTLTDSKYPDIVYEVLVGKTSNAQGFAQLSLRGLTNFEKKVYEWLVKNVKRGQVITYGELAKALGTSPRAIGGAMKRNPYPIIVPCHRVIGKVNQWLYTPKPEYKRFLLEVEGWIS</sequence>
<dbReference type="NCBIfam" id="NF003022">
    <property type="entry name" value="PRK03887.1"/>
    <property type="match status" value="1"/>
</dbReference>
<dbReference type="KEGG" id="pyc:TQ32_07565"/>
<dbReference type="PROSITE" id="PS00374">
    <property type="entry name" value="MGMT"/>
    <property type="match status" value="1"/>
</dbReference>
<dbReference type="OrthoDB" id="372118at2157"/>
<evidence type="ECO:0000256" key="9">
    <source>
        <dbReference type="ARBA" id="ARBA00022679"/>
    </source>
</evidence>
<comment type="catalytic activity">
    <reaction evidence="1">
        <text>a 4-O-methyl-thymidine in DNA + L-cysteinyl-[protein] = a thymidine in DNA + S-methyl-L-cysteinyl-[protein]</text>
        <dbReference type="Rhea" id="RHEA:53428"/>
        <dbReference type="Rhea" id="RHEA-COMP:10131"/>
        <dbReference type="Rhea" id="RHEA-COMP:10132"/>
        <dbReference type="Rhea" id="RHEA-COMP:13555"/>
        <dbReference type="Rhea" id="RHEA-COMP:13556"/>
        <dbReference type="ChEBI" id="CHEBI:29950"/>
        <dbReference type="ChEBI" id="CHEBI:82612"/>
        <dbReference type="ChEBI" id="CHEBI:137386"/>
        <dbReference type="ChEBI" id="CHEBI:137387"/>
        <dbReference type="EC" id="2.1.1.63"/>
    </reaction>
</comment>
<keyword evidence="10" id="KW-0227">DNA damage</keyword>
<dbReference type="Gene3D" id="3.30.160.70">
    <property type="entry name" value="Methylated DNA-protein cysteine methyltransferase domain"/>
    <property type="match status" value="1"/>
</dbReference>
<protein>
    <recommendedName>
        <fullName evidence="6">Methylated-DNA--protein-cysteine methyltransferase</fullName>
        <ecNumber evidence="5">2.1.1.63</ecNumber>
    </recommendedName>
</protein>
<keyword evidence="8 15" id="KW-0489">Methyltransferase</keyword>
<dbReference type="GO" id="GO:0003908">
    <property type="term" value="F:methylated-DNA-[protein]-cysteine S-methyltransferase activity"/>
    <property type="evidence" value="ECO:0007669"/>
    <property type="project" value="UniProtKB-EC"/>
</dbReference>
<reference evidence="15 16" key="2">
    <citation type="journal article" date="2016" name="Int. J. Syst. Evol. Microbiol.">
        <title>Pyrococcus kukulkanii sp. nov., a hyperthermophilic, piezophilic archaeon isolated from a deep-sea hydrothermal vent.</title>
        <authorList>
            <person name="Callac N."/>
            <person name="Oger P."/>
            <person name="Lesongeur F."/>
            <person name="Rattray J.E."/>
            <person name="Vannier P."/>
            <person name="Michoud G."/>
            <person name="Beauverger M."/>
            <person name="Gayet N."/>
            <person name="Rouxel O."/>
            <person name="Jebbar M."/>
            <person name="Godfroy A."/>
        </authorList>
    </citation>
    <scope>NUCLEOTIDE SEQUENCE [LARGE SCALE GENOMIC DNA]</scope>
    <source>
        <strain evidence="15 16">NCB100</strain>
    </source>
</reference>
<gene>
    <name evidence="15" type="ORF">TQ32_07565</name>
</gene>
<dbReference type="GeneID" id="28491683"/>
<feature type="domain" description="Methylated DNA-protein cysteine methyltransferase ribonuclease H-like" evidence="14">
    <location>
        <begin position="1"/>
        <end position="79"/>
    </location>
</feature>
<proteinExistence type="inferred from homology"/>
<evidence type="ECO:0000256" key="8">
    <source>
        <dbReference type="ARBA" id="ARBA00022603"/>
    </source>
</evidence>
<dbReference type="AlphaFoldDB" id="A0A127BAI3"/>
<dbReference type="InterPro" id="IPR015236">
    <property type="entry name" value="MGMT_N"/>
</dbReference>
<evidence type="ECO:0000256" key="6">
    <source>
        <dbReference type="ARBA" id="ARBA00015377"/>
    </source>
</evidence>
<dbReference type="InterPro" id="IPR014048">
    <property type="entry name" value="MethylDNA_cys_MeTrfase_DNA-bd"/>
</dbReference>
<evidence type="ECO:0000313" key="15">
    <source>
        <dbReference type="EMBL" id="AMM54350.1"/>
    </source>
</evidence>
<dbReference type="NCBIfam" id="TIGR00589">
    <property type="entry name" value="ogt"/>
    <property type="match status" value="1"/>
</dbReference>
<dbReference type="Pfam" id="PF01035">
    <property type="entry name" value="DNA_binding_1"/>
    <property type="match status" value="1"/>
</dbReference>
<feature type="domain" description="Methylated-DNA-[protein]-cysteine S-methyltransferase DNA binding" evidence="13">
    <location>
        <begin position="90"/>
        <end position="167"/>
    </location>
</feature>
<dbReference type="NCBIfam" id="NF041132">
    <property type="entry name" value="DNA_protcyst_Mta_Thcoc"/>
    <property type="match status" value="1"/>
</dbReference>
<dbReference type="EC" id="2.1.1.63" evidence="5"/>
<organism evidence="15 16">
    <name type="scientific">Pyrococcus kukulkanii</name>
    <dbReference type="NCBI Taxonomy" id="1609559"/>
    <lineage>
        <taxon>Archaea</taxon>
        <taxon>Methanobacteriati</taxon>
        <taxon>Methanobacteriota</taxon>
        <taxon>Thermococci</taxon>
        <taxon>Thermococcales</taxon>
        <taxon>Thermococcaceae</taxon>
        <taxon>Pyrococcus</taxon>
    </lineage>
</organism>
<comment type="similarity">
    <text evidence="4">Belongs to the MGMT family.</text>
</comment>
<evidence type="ECO:0000256" key="2">
    <source>
        <dbReference type="ARBA" id="ARBA00003317"/>
    </source>
</evidence>
<dbReference type="GO" id="GO:0005737">
    <property type="term" value="C:cytoplasm"/>
    <property type="evidence" value="ECO:0007669"/>
    <property type="project" value="UniProtKB-SubCell"/>
</dbReference>
<evidence type="ECO:0000313" key="16">
    <source>
        <dbReference type="Proteomes" id="UP000070587"/>
    </source>
</evidence>
<evidence type="ECO:0000256" key="12">
    <source>
        <dbReference type="ARBA" id="ARBA00049348"/>
    </source>
</evidence>
<dbReference type="SUPFAM" id="SSF46767">
    <property type="entry name" value="Methylated DNA-protein cysteine methyltransferase, C-terminal domain"/>
    <property type="match status" value="1"/>
</dbReference>
<dbReference type="EMBL" id="CP010835">
    <property type="protein sequence ID" value="AMM54350.1"/>
    <property type="molecule type" value="Genomic_DNA"/>
</dbReference>